<evidence type="ECO:0000313" key="4">
    <source>
        <dbReference type="Proteomes" id="UP001237642"/>
    </source>
</evidence>
<dbReference type="PANTHER" id="PTHR47926:SF463">
    <property type="entry name" value="PENTATRICOPEPTIDE REPEAT-CONTAINING PROTEIN"/>
    <property type="match status" value="1"/>
</dbReference>
<gene>
    <name evidence="3" type="ORF">POM88_023216</name>
</gene>
<evidence type="ECO:0000256" key="1">
    <source>
        <dbReference type="ARBA" id="ARBA00022737"/>
    </source>
</evidence>
<organism evidence="3 4">
    <name type="scientific">Heracleum sosnowskyi</name>
    <dbReference type="NCBI Taxonomy" id="360622"/>
    <lineage>
        <taxon>Eukaryota</taxon>
        <taxon>Viridiplantae</taxon>
        <taxon>Streptophyta</taxon>
        <taxon>Embryophyta</taxon>
        <taxon>Tracheophyta</taxon>
        <taxon>Spermatophyta</taxon>
        <taxon>Magnoliopsida</taxon>
        <taxon>eudicotyledons</taxon>
        <taxon>Gunneridae</taxon>
        <taxon>Pentapetalae</taxon>
        <taxon>asterids</taxon>
        <taxon>campanulids</taxon>
        <taxon>Apiales</taxon>
        <taxon>Apiaceae</taxon>
        <taxon>Apioideae</taxon>
        <taxon>apioid superclade</taxon>
        <taxon>Tordylieae</taxon>
        <taxon>Tordyliinae</taxon>
        <taxon>Heracleum</taxon>
    </lineage>
</organism>
<dbReference type="GO" id="GO:0009451">
    <property type="term" value="P:RNA modification"/>
    <property type="evidence" value="ECO:0007669"/>
    <property type="project" value="InterPro"/>
</dbReference>
<feature type="repeat" description="PPR" evidence="2">
    <location>
        <begin position="43"/>
        <end position="77"/>
    </location>
</feature>
<dbReference type="InterPro" id="IPR046960">
    <property type="entry name" value="PPR_At4g14850-like_plant"/>
</dbReference>
<dbReference type="Pfam" id="PF13041">
    <property type="entry name" value="PPR_2"/>
    <property type="match status" value="2"/>
</dbReference>
<dbReference type="EMBL" id="JAUIZM010000005">
    <property type="protein sequence ID" value="KAK1385481.1"/>
    <property type="molecule type" value="Genomic_DNA"/>
</dbReference>
<name>A0AAD8IIB9_9APIA</name>
<evidence type="ECO:0000256" key="2">
    <source>
        <dbReference type="PROSITE-ProRule" id="PRU00708"/>
    </source>
</evidence>
<dbReference type="Gene3D" id="1.25.40.10">
    <property type="entry name" value="Tetratricopeptide repeat domain"/>
    <property type="match status" value="3"/>
</dbReference>
<dbReference type="Pfam" id="PF20431">
    <property type="entry name" value="E_motif"/>
    <property type="match status" value="1"/>
</dbReference>
<accession>A0AAD8IIB9</accession>
<dbReference type="InterPro" id="IPR011990">
    <property type="entry name" value="TPR-like_helical_dom_sf"/>
</dbReference>
<dbReference type="PANTHER" id="PTHR47926">
    <property type="entry name" value="PENTATRICOPEPTIDE REPEAT-CONTAINING PROTEIN"/>
    <property type="match status" value="1"/>
</dbReference>
<protein>
    <submittedName>
        <fullName evidence="3">Pentatricopeptide repeat-containing protein</fullName>
    </submittedName>
</protein>
<sequence length="505" mass="55984">MCKDGVFPDKHTFPTVLKAVSRAGDQNPFQIYGYIVKVGLDCDEFVENSLVSGFANCGFVDSARKVFDEMSERNVISLTAMIDGYLRNECAEEGLRLFAEMRLVGVMVDERTVVSVLRAVGMVGDVWFGKWVHGFYVESGRVYCDVYVGSALVDMYSKCGYCDDARKAFEDMPFKNVVSWTTLIAGCVHCNRFNDALNVFKDMLAEDVKPNQSTLTSVLSACAQLGSLDQGKWIHEYIDKSKFNGDITVCTALIDMYTKCGCVHEAYTVFEKIPVKDVYIWTVMINGLALHGNAASSLYLFSQMLSNGVQPNQVTLVGILNACSHGGFVDEGRRIFKSMKKVHGIEPNLDHYGCMVDLLGRAGCLKEALVLIENMPMDPSPAVWGALFGACMIHKSYDLGEIIGNHLIKLQPHHSGRYALLANLCAATRNWKAVAQLRKHMKQKGVYKSAGSSWIEINGVNQEFIAFDKARSEDTSVHETLDKIVIQMKCAGCPSDTDILTFDLN</sequence>
<dbReference type="InterPro" id="IPR002885">
    <property type="entry name" value="PPR_rpt"/>
</dbReference>
<dbReference type="InterPro" id="IPR046848">
    <property type="entry name" value="E_motif"/>
</dbReference>
<dbReference type="AlphaFoldDB" id="A0AAD8IIB9"/>
<keyword evidence="1" id="KW-0677">Repeat</keyword>
<comment type="caution">
    <text evidence="3">The sequence shown here is derived from an EMBL/GenBank/DDBJ whole genome shotgun (WGS) entry which is preliminary data.</text>
</comment>
<evidence type="ECO:0000313" key="3">
    <source>
        <dbReference type="EMBL" id="KAK1385481.1"/>
    </source>
</evidence>
<dbReference type="Pfam" id="PF01535">
    <property type="entry name" value="PPR"/>
    <property type="match status" value="4"/>
</dbReference>
<dbReference type="Proteomes" id="UP001237642">
    <property type="component" value="Unassembled WGS sequence"/>
</dbReference>
<dbReference type="NCBIfam" id="TIGR00756">
    <property type="entry name" value="PPR"/>
    <property type="match status" value="5"/>
</dbReference>
<dbReference type="FunFam" id="1.25.40.10:FF:000242">
    <property type="entry name" value="Pentatricopeptide repeat-containing protein"/>
    <property type="match status" value="1"/>
</dbReference>
<reference evidence="3" key="1">
    <citation type="submission" date="2023-02" db="EMBL/GenBank/DDBJ databases">
        <title>Genome of toxic invasive species Heracleum sosnowskyi carries increased number of genes despite the absence of recent whole-genome duplications.</title>
        <authorList>
            <person name="Schelkunov M."/>
            <person name="Shtratnikova V."/>
            <person name="Makarenko M."/>
            <person name="Klepikova A."/>
            <person name="Omelchenko D."/>
            <person name="Novikova G."/>
            <person name="Obukhova E."/>
            <person name="Bogdanov V."/>
            <person name="Penin A."/>
            <person name="Logacheva M."/>
        </authorList>
    </citation>
    <scope>NUCLEOTIDE SEQUENCE</scope>
    <source>
        <strain evidence="3">Hsosn_3</strain>
        <tissue evidence="3">Leaf</tissue>
    </source>
</reference>
<feature type="repeat" description="PPR" evidence="2">
    <location>
        <begin position="176"/>
        <end position="210"/>
    </location>
</feature>
<dbReference type="FunFam" id="1.25.40.10:FF:000436">
    <property type="entry name" value="Pentatricopeptide repeat-containing protein At5g39350 family"/>
    <property type="match status" value="1"/>
</dbReference>
<reference evidence="3" key="2">
    <citation type="submission" date="2023-05" db="EMBL/GenBank/DDBJ databases">
        <authorList>
            <person name="Schelkunov M.I."/>
        </authorList>
    </citation>
    <scope>NUCLEOTIDE SEQUENCE</scope>
    <source>
        <strain evidence="3">Hsosn_3</strain>
        <tissue evidence="3">Leaf</tissue>
    </source>
</reference>
<feature type="repeat" description="PPR" evidence="2">
    <location>
        <begin position="277"/>
        <end position="311"/>
    </location>
</feature>
<dbReference type="FunFam" id="1.25.40.10:FF:000381">
    <property type="entry name" value="Pentatricopeptide repeat-containing protein"/>
    <property type="match status" value="1"/>
</dbReference>
<keyword evidence="4" id="KW-1185">Reference proteome</keyword>
<proteinExistence type="predicted"/>
<dbReference type="PROSITE" id="PS51375">
    <property type="entry name" value="PPR"/>
    <property type="match status" value="3"/>
</dbReference>
<dbReference type="GO" id="GO:0003723">
    <property type="term" value="F:RNA binding"/>
    <property type="evidence" value="ECO:0007669"/>
    <property type="project" value="InterPro"/>
</dbReference>